<evidence type="ECO:0000313" key="9">
    <source>
        <dbReference type="Proteomes" id="UP000199184"/>
    </source>
</evidence>
<evidence type="ECO:0000259" key="7">
    <source>
        <dbReference type="Pfam" id="PF08281"/>
    </source>
</evidence>
<protein>
    <submittedName>
        <fullName evidence="8">RNA polymerase sigma-70 factor, ECF subfamily</fullName>
    </submittedName>
</protein>
<dbReference type="GO" id="GO:0016987">
    <property type="term" value="F:sigma factor activity"/>
    <property type="evidence" value="ECO:0007669"/>
    <property type="project" value="UniProtKB-KW"/>
</dbReference>
<sequence>MVVALRVKAVSFLPFSGDFGMPHQCVALTNAKPCSGAARPGNYFNRETPLNYETALLECASGSQSAVGKIYAREKEQLRAMAHRIVHDRSRSEDVIHDAFAQILRYAKDFDPARGSARGWIYAIVRNTALKMRQNARRELALEDDALNAICAREQIVPNPASCIPDSMTLRTMLDQLEPQRRASLLLAIVDGRTHEEISEYLRVPVGTVKAWIRRELVAMRRQLE</sequence>
<dbReference type="GO" id="GO:0006352">
    <property type="term" value="P:DNA-templated transcription initiation"/>
    <property type="evidence" value="ECO:0007669"/>
    <property type="project" value="InterPro"/>
</dbReference>
<dbReference type="InterPro" id="IPR013324">
    <property type="entry name" value="RNA_pol_sigma_r3/r4-like"/>
</dbReference>
<dbReference type="Pfam" id="PF08281">
    <property type="entry name" value="Sigma70_r4_2"/>
    <property type="match status" value="1"/>
</dbReference>
<dbReference type="PANTHER" id="PTHR43133:SF8">
    <property type="entry name" value="RNA POLYMERASE SIGMA FACTOR HI_1459-RELATED"/>
    <property type="match status" value="1"/>
</dbReference>
<accession>A0A1C3XRA0</accession>
<reference evidence="9" key="1">
    <citation type="submission" date="2016-08" db="EMBL/GenBank/DDBJ databases">
        <authorList>
            <person name="Varghese N."/>
            <person name="Submissions Spin"/>
        </authorList>
    </citation>
    <scope>NUCLEOTIDE SEQUENCE [LARGE SCALE GENOMIC DNA]</scope>
    <source>
        <strain evidence="9">ERR11</strain>
    </source>
</reference>
<dbReference type="Pfam" id="PF04542">
    <property type="entry name" value="Sigma70_r2"/>
    <property type="match status" value="1"/>
</dbReference>
<dbReference type="InterPro" id="IPR039425">
    <property type="entry name" value="RNA_pol_sigma-70-like"/>
</dbReference>
<dbReference type="EMBL" id="FMAI01000030">
    <property type="protein sequence ID" value="SCB54803.1"/>
    <property type="molecule type" value="Genomic_DNA"/>
</dbReference>
<evidence type="ECO:0000256" key="5">
    <source>
        <dbReference type="ARBA" id="ARBA00023163"/>
    </source>
</evidence>
<feature type="domain" description="RNA polymerase sigma factor 70 region 4 type 2" evidence="7">
    <location>
        <begin position="169"/>
        <end position="217"/>
    </location>
</feature>
<dbReference type="AlphaFoldDB" id="A0A1C3XRA0"/>
<comment type="similarity">
    <text evidence="1">Belongs to the sigma-70 factor family. ECF subfamily.</text>
</comment>
<dbReference type="NCBIfam" id="TIGR02937">
    <property type="entry name" value="sigma70-ECF"/>
    <property type="match status" value="1"/>
</dbReference>
<keyword evidence="5" id="KW-0804">Transcription</keyword>
<evidence type="ECO:0000313" key="8">
    <source>
        <dbReference type="EMBL" id="SCB54803.1"/>
    </source>
</evidence>
<proteinExistence type="inferred from homology"/>
<dbReference type="InterPro" id="IPR013325">
    <property type="entry name" value="RNA_pol_sigma_r2"/>
</dbReference>
<dbReference type="GO" id="GO:0003677">
    <property type="term" value="F:DNA binding"/>
    <property type="evidence" value="ECO:0007669"/>
    <property type="project" value="UniProtKB-KW"/>
</dbReference>
<dbReference type="SUPFAM" id="SSF88946">
    <property type="entry name" value="Sigma2 domain of RNA polymerase sigma factors"/>
    <property type="match status" value="1"/>
</dbReference>
<dbReference type="SUPFAM" id="SSF88659">
    <property type="entry name" value="Sigma3 and sigma4 domains of RNA polymerase sigma factors"/>
    <property type="match status" value="1"/>
</dbReference>
<dbReference type="PANTHER" id="PTHR43133">
    <property type="entry name" value="RNA POLYMERASE ECF-TYPE SIGMA FACTO"/>
    <property type="match status" value="1"/>
</dbReference>
<dbReference type="Gene3D" id="1.10.10.10">
    <property type="entry name" value="Winged helix-like DNA-binding domain superfamily/Winged helix DNA-binding domain"/>
    <property type="match status" value="1"/>
</dbReference>
<dbReference type="Proteomes" id="UP000199184">
    <property type="component" value="Unassembled WGS sequence"/>
</dbReference>
<dbReference type="RefSeq" id="WP_245323808.1">
    <property type="nucleotide sequence ID" value="NZ_FMAI01000030.1"/>
</dbReference>
<keyword evidence="4" id="KW-0238">DNA-binding</keyword>
<name>A0A1C3XRA0_9BRAD</name>
<keyword evidence="3" id="KW-0731">Sigma factor</keyword>
<keyword evidence="2" id="KW-0805">Transcription regulation</keyword>
<feature type="domain" description="RNA polymerase sigma-70 region 2" evidence="6">
    <location>
        <begin position="71"/>
        <end position="138"/>
    </location>
</feature>
<dbReference type="InterPro" id="IPR013249">
    <property type="entry name" value="RNA_pol_sigma70_r4_t2"/>
</dbReference>
<dbReference type="InterPro" id="IPR014284">
    <property type="entry name" value="RNA_pol_sigma-70_dom"/>
</dbReference>
<evidence type="ECO:0000256" key="3">
    <source>
        <dbReference type="ARBA" id="ARBA00023082"/>
    </source>
</evidence>
<organism evidence="8 9">
    <name type="scientific">Bradyrhizobium shewense</name>
    <dbReference type="NCBI Taxonomy" id="1761772"/>
    <lineage>
        <taxon>Bacteria</taxon>
        <taxon>Pseudomonadati</taxon>
        <taxon>Pseudomonadota</taxon>
        <taxon>Alphaproteobacteria</taxon>
        <taxon>Hyphomicrobiales</taxon>
        <taxon>Nitrobacteraceae</taxon>
        <taxon>Bradyrhizobium</taxon>
    </lineage>
</organism>
<dbReference type="InterPro" id="IPR007627">
    <property type="entry name" value="RNA_pol_sigma70_r2"/>
</dbReference>
<evidence type="ECO:0000256" key="4">
    <source>
        <dbReference type="ARBA" id="ARBA00023125"/>
    </source>
</evidence>
<dbReference type="Gene3D" id="1.10.1740.10">
    <property type="match status" value="1"/>
</dbReference>
<dbReference type="InterPro" id="IPR036388">
    <property type="entry name" value="WH-like_DNA-bd_sf"/>
</dbReference>
<evidence type="ECO:0000256" key="1">
    <source>
        <dbReference type="ARBA" id="ARBA00010641"/>
    </source>
</evidence>
<keyword evidence="9" id="KW-1185">Reference proteome</keyword>
<gene>
    <name evidence="8" type="ORF">GA0061098_103071</name>
</gene>
<evidence type="ECO:0000256" key="2">
    <source>
        <dbReference type="ARBA" id="ARBA00023015"/>
    </source>
</evidence>
<evidence type="ECO:0000259" key="6">
    <source>
        <dbReference type="Pfam" id="PF04542"/>
    </source>
</evidence>